<keyword evidence="1" id="KW-0853">WD repeat</keyword>
<dbReference type="OMA" id="AYEQFTP"/>
<dbReference type="Pfam" id="PF00400">
    <property type="entry name" value="WD40"/>
    <property type="match status" value="2"/>
</dbReference>
<feature type="region of interest" description="Disordered" evidence="2">
    <location>
        <begin position="1101"/>
        <end position="1121"/>
    </location>
</feature>
<dbReference type="Pfam" id="PF02138">
    <property type="entry name" value="Beach"/>
    <property type="match status" value="1"/>
</dbReference>
<accession>A0A026W2S0</accession>
<dbReference type="InterPro" id="IPR036372">
    <property type="entry name" value="BEACH_dom_sf"/>
</dbReference>
<feature type="repeat" description="WD" evidence="1">
    <location>
        <begin position="1669"/>
        <end position="1704"/>
    </location>
</feature>
<evidence type="ECO:0000259" key="3">
    <source>
        <dbReference type="PROSITE" id="PS50197"/>
    </source>
</evidence>
<gene>
    <name evidence="4" type="ORF">X777_11136</name>
</gene>
<dbReference type="SMART" id="SM00320">
    <property type="entry name" value="WD40"/>
    <property type="match status" value="6"/>
</dbReference>
<dbReference type="Gene3D" id="1.10.1540.10">
    <property type="entry name" value="BEACH domain"/>
    <property type="match status" value="1"/>
</dbReference>
<feature type="compositionally biased region" description="Polar residues" evidence="2">
    <location>
        <begin position="569"/>
        <end position="584"/>
    </location>
</feature>
<feature type="region of interest" description="Disordered" evidence="2">
    <location>
        <begin position="278"/>
        <end position="311"/>
    </location>
</feature>
<dbReference type="PROSITE" id="PS50082">
    <property type="entry name" value="WD_REPEATS_2"/>
    <property type="match status" value="1"/>
</dbReference>
<dbReference type="GO" id="GO:0035014">
    <property type="term" value="F:phosphatidylinositol 3-kinase regulator activity"/>
    <property type="evidence" value="ECO:0007669"/>
    <property type="project" value="TreeGrafter"/>
</dbReference>
<evidence type="ECO:0000313" key="4">
    <source>
        <dbReference type="EMBL" id="EZA50308.1"/>
    </source>
</evidence>
<feature type="region of interest" description="Disordered" evidence="2">
    <location>
        <begin position="1160"/>
        <end position="1184"/>
    </location>
</feature>
<dbReference type="Gene3D" id="2.130.10.10">
    <property type="entry name" value="YVTN repeat-like/Quinoprotein amine dehydrogenase"/>
    <property type="match status" value="2"/>
</dbReference>
<keyword evidence="5" id="KW-1185">Reference proteome</keyword>
<dbReference type="InterPro" id="IPR036322">
    <property type="entry name" value="WD40_repeat_dom_sf"/>
</dbReference>
<dbReference type="EMBL" id="KK107462">
    <property type="protein sequence ID" value="EZA50308.1"/>
    <property type="molecule type" value="Genomic_DNA"/>
</dbReference>
<dbReference type="PROSITE" id="PS50197">
    <property type="entry name" value="BEACH"/>
    <property type="match status" value="1"/>
</dbReference>
<organism evidence="4 5">
    <name type="scientific">Ooceraea biroi</name>
    <name type="common">Clonal raider ant</name>
    <name type="synonym">Cerapachys biroi</name>
    <dbReference type="NCBI Taxonomy" id="2015173"/>
    <lineage>
        <taxon>Eukaryota</taxon>
        <taxon>Metazoa</taxon>
        <taxon>Ecdysozoa</taxon>
        <taxon>Arthropoda</taxon>
        <taxon>Hexapoda</taxon>
        <taxon>Insecta</taxon>
        <taxon>Pterygota</taxon>
        <taxon>Neoptera</taxon>
        <taxon>Endopterygota</taxon>
        <taxon>Hymenoptera</taxon>
        <taxon>Apocrita</taxon>
        <taxon>Aculeata</taxon>
        <taxon>Formicoidea</taxon>
        <taxon>Formicidae</taxon>
        <taxon>Dorylinae</taxon>
        <taxon>Ooceraea</taxon>
    </lineage>
</organism>
<dbReference type="SUPFAM" id="SSF50978">
    <property type="entry name" value="WD40 repeat-like"/>
    <property type="match status" value="1"/>
</dbReference>
<reference evidence="4 5" key="1">
    <citation type="journal article" date="2014" name="Curr. Biol.">
        <title>The genome of the clonal raider ant Cerapachys biroi.</title>
        <authorList>
            <person name="Oxley P.R."/>
            <person name="Ji L."/>
            <person name="Fetter-Pruneda I."/>
            <person name="McKenzie S.K."/>
            <person name="Li C."/>
            <person name="Hu H."/>
            <person name="Zhang G."/>
            <person name="Kronauer D.J."/>
        </authorList>
    </citation>
    <scope>NUCLEOTIDE SEQUENCE [LARGE SCALE GENOMIC DNA]</scope>
</reference>
<feature type="region of interest" description="Disordered" evidence="2">
    <location>
        <begin position="556"/>
        <end position="608"/>
    </location>
</feature>
<dbReference type="SMART" id="SM01026">
    <property type="entry name" value="Beach"/>
    <property type="match status" value="1"/>
</dbReference>
<dbReference type="GO" id="GO:0035973">
    <property type="term" value="P:aggrephagy"/>
    <property type="evidence" value="ECO:0007669"/>
    <property type="project" value="TreeGrafter"/>
</dbReference>
<dbReference type="InterPro" id="IPR015943">
    <property type="entry name" value="WD40/YVTN_repeat-like_dom_sf"/>
</dbReference>
<sequence length="1971" mass="218471">MDIIQEHLAVPAKYMILTDGRISLTVHGNWLSRLLTAGPFTFIHHDRLSSDEIAAQPTHDELGGDWLRVYAKVYVKRYRNAIPLPRGRPVTSTRNQAELIFSQLLHYVAETNYRNLWKETYKKYYHPWNFVEQREQSTITANTNDVGIMHEVLNRMYGCTLVQVQHGVVLSVSNGTSSETHCNLAPVHFVVETASAFVVLYDQTASYSLRECVMYSPAALSTSHGKPLFVVYQLLRLSRDLHDRGLALGEITLSDILVTDNFTIQVLPKLSDNIYLKPESEGTSSSQESRERLAGSNAHGRRNGVSGTHNSDFGTNESIEKLCEMWVYNCISNFDYLTALNNLAGRRHGDPSCHHVMPWVTDFTSRNGGNWRDLTKSKFRLNKGDRQLDLTFDSQSTEVGHHVSDVLSEITYYVYLSRRYNKSVLCKHVRPLWVPGEYPASIQRLHDWSPDECIPQFFTDPSVFKSIHEDLPDLEIPAWATSPEDFIEKHREALESFYVSERLHYWIDLTFGYKLSGSAAIKSKNVCLQLVDNHTDLTNSGVVQLFTQPHPQKIIPSPYWGKVPPRLRPTSSANKSKGDQTASKISDDEGQSSGIEEEELPMTATNASRSSPLVLSRLLSRSRGSLLSEDNIKSDKSVSQPIILPKDFNPVAAILQVETMHTFMNKINHQVYKPAVGLHDSSTNYKQIVAGGRIKEQQILGCLIVEIFLAGKFRATWNVEKTSFPQRFATCLNTLNTSADNLPKCIRNIVSLLLQTDIVPKSYNVGNAETSDASTASETSFRYPTITYMGLPPPSAHQFLQSILSGSLFPFSKYCQYLYNIVEMLQEYNGLVRELNSAVKSEDDADLALRTKTKYLCKISECKVKAIARELERLLPYAGGAREATLQLIVPHIVQIMEEPYSAVLAIWHLFDPIAKTLGPKDTADTFLPSITKLYENGSVMDTALYADILPAGTLAKFRTTRLYHRTFLLKLIVRLGLRRFLDNFINPLVEAVGGYKDYMQGSFDTYTHRTGNLKSCDLSGPCSEGEGILSPLDEDSFADTEHNVASASKLATTEHVSNVTTDNDVEEVFTMETEDNSWTPLNNIAPYDIDLQIDLNLNISDDDGNKTSPSGSVKSPTIPIPKQNASGVKLVTEFNSIGCNVGSKTSSEDFTYANAYTTNVHSSGTNPSESTCGAEGKEDDPAALSADLDDKCDVVELSENSQRLDAASRKSIQHECTISEMSAESVIWLSHRLGPVLTARHLSRNLLRMLTLCYAGKENLTPVDDTNFMRLEGATWKKPILAGDQNAVKVLECLTAIAELYGEQIILLQYFAHMVELLALCKRKLTQNLEGGLVSCLALLNHITTCLSDSTIMDVLHEPIVKSILHPTVRVLSTARFTFPNGTLARVALAEKCLEAMFTLSLRLGSVITKNHLAVPIQRFFLAFDKAFSENFATKEGIRAADNLGQKATCGHVVRVKAANRVEGGSEDNNGSNVWTKLETDVADSYSPPVLESSDVPDLQRNRAFEELRAVFTTEFAHKAYMLFYRCVDSEVIGQILKNHERIQELCHDYEQGVKTDASNTDNADKYTCDALPTVDRDVAQNVESIDKSACSFGNISVVGNRFEIQKDDAKAQSATEVGAAAAGREATCPSSAGRQLRGNWLAYWEHEIGRPDKDMIFNIKQIKLQSFSGHTNSVRCLYVLDNENSFMSGGRDKTVKLWSLRSLGDGSTVSSCQHTYTGHKKSILSLTFLESLRYAVTCDGAIHCWDPFMGSLLGCPESSRPVPVNTLASSPSPSTTLLVGTTDITLRVIDCRTFQYVNEMKVSMNPTGLIRCIAVAPSGNWVVLGQASGFLTILDTRTGLIIASWKGHECEVLQLEAINETTIVSSSLDQTIAVWSAVDGKLKFHMNVKSSFRGATEPVHCMATYEQELVIGTTANRIGVYSAVEVTASFSSSKLKSDAFKGVLTAMAVLPLNQLLLLGADNGGITLLC</sequence>
<dbReference type="CDD" id="cd06071">
    <property type="entry name" value="Beach"/>
    <property type="match status" value="1"/>
</dbReference>
<protein>
    <submittedName>
        <fullName evidence="4">WD repeat-containing protein</fullName>
    </submittedName>
</protein>
<evidence type="ECO:0000256" key="2">
    <source>
        <dbReference type="SAM" id="MobiDB-lite"/>
    </source>
</evidence>
<dbReference type="PANTHER" id="PTHR44662">
    <property type="entry name" value="WD REPEAT-CONTAINING PROTEIN 81"/>
    <property type="match status" value="1"/>
</dbReference>
<dbReference type="PROSITE" id="PS50294">
    <property type="entry name" value="WD_REPEATS_REGION"/>
    <property type="match status" value="1"/>
</dbReference>
<dbReference type="PANTHER" id="PTHR44662:SF1">
    <property type="entry name" value="WD REPEAT-CONTAINING PROTEIN 81"/>
    <property type="match status" value="1"/>
</dbReference>
<evidence type="ECO:0000313" key="5">
    <source>
        <dbReference type="Proteomes" id="UP000053097"/>
    </source>
</evidence>
<dbReference type="InterPro" id="IPR001680">
    <property type="entry name" value="WD40_rpt"/>
</dbReference>
<dbReference type="OrthoDB" id="29306at2759"/>
<dbReference type="STRING" id="2015173.A0A026W2S0"/>
<dbReference type="Proteomes" id="UP000053097">
    <property type="component" value="Unassembled WGS sequence"/>
</dbReference>
<name>A0A026W2S0_OOCBI</name>
<dbReference type="GO" id="GO:0005739">
    <property type="term" value="C:mitochondrion"/>
    <property type="evidence" value="ECO:0007669"/>
    <property type="project" value="TreeGrafter"/>
</dbReference>
<dbReference type="InterPro" id="IPR052651">
    <property type="entry name" value="WDR81"/>
</dbReference>
<evidence type="ECO:0000256" key="1">
    <source>
        <dbReference type="PROSITE-ProRule" id="PRU00221"/>
    </source>
</evidence>
<feature type="domain" description="BEACH" evidence="3">
    <location>
        <begin position="311"/>
        <end position="575"/>
    </location>
</feature>
<feature type="compositionally biased region" description="Polar residues" evidence="2">
    <location>
        <begin position="1107"/>
        <end position="1116"/>
    </location>
</feature>
<dbReference type="SUPFAM" id="SSF81837">
    <property type="entry name" value="BEACH domain"/>
    <property type="match status" value="1"/>
</dbReference>
<feature type="compositionally biased region" description="Polar residues" evidence="2">
    <location>
        <begin position="1160"/>
        <end position="1172"/>
    </location>
</feature>
<dbReference type="InterPro" id="IPR000409">
    <property type="entry name" value="BEACH_dom"/>
</dbReference>
<proteinExistence type="predicted"/>